<dbReference type="Proteomes" id="UP001589887">
    <property type="component" value="Unassembled WGS sequence"/>
</dbReference>
<name>A0ABV6TA28_9ACTN</name>
<evidence type="ECO:0000259" key="2">
    <source>
        <dbReference type="SMART" id="SM00382"/>
    </source>
</evidence>
<feature type="transmembrane region" description="Helical" evidence="1">
    <location>
        <begin position="428"/>
        <end position="448"/>
    </location>
</feature>
<dbReference type="InterPro" id="IPR007111">
    <property type="entry name" value="NACHT_NTPase"/>
</dbReference>
<gene>
    <name evidence="3" type="ORF">ACFH04_02550</name>
</gene>
<dbReference type="Pfam" id="PF05729">
    <property type="entry name" value="NACHT"/>
    <property type="match status" value="1"/>
</dbReference>
<feature type="domain" description="AAA+ ATPase" evidence="2">
    <location>
        <begin position="132"/>
        <end position="286"/>
    </location>
</feature>
<keyword evidence="1" id="KW-0812">Transmembrane</keyword>
<dbReference type="EMBL" id="JBHMQV010000001">
    <property type="protein sequence ID" value="MFC0842616.1"/>
    <property type="molecule type" value="Genomic_DNA"/>
</dbReference>
<feature type="transmembrane region" description="Helical" evidence="1">
    <location>
        <begin position="642"/>
        <end position="664"/>
    </location>
</feature>
<evidence type="ECO:0000256" key="1">
    <source>
        <dbReference type="SAM" id="Phobius"/>
    </source>
</evidence>
<feature type="transmembrane region" description="Helical" evidence="1">
    <location>
        <begin position="500"/>
        <end position="524"/>
    </location>
</feature>
<keyword evidence="1" id="KW-1133">Transmembrane helix</keyword>
<feature type="transmembrane region" description="Helical" evidence="1">
    <location>
        <begin position="580"/>
        <end position="601"/>
    </location>
</feature>
<dbReference type="Gene3D" id="3.40.50.300">
    <property type="entry name" value="P-loop containing nucleotide triphosphate hydrolases"/>
    <property type="match status" value="1"/>
</dbReference>
<proteinExistence type="predicted"/>
<reference evidence="3 4" key="1">
    <citation type="submission" date="2024-09" db="EMBL/GenBank/DDBJ databases">
        <authorList>
            <person name="Sun Q."/>
            <person name="Mori K."/>
        </authorList>
    </citation>
    <scope>NUCLEOTIDE SEQUENCE [LARGE SCALE GENOMIC DNA]</scope>
    <source>
        <strain evidence="3 4">JCM 4557</strain>
    </source>
</reference>
<dbReference type="SUPFAM" id="SSF52540">
    <property type="entry name" value="P-loop containing nucleoside triphosphate hydrolases"/>
    <property type="match status" value="1"/>
</dbReference>
<protein>
    <submittedName>
        <fullName evidence="3">NACHT domain-containing protein</fullName>
    </submittedName>
</protein>
<keyword evidence="1" id="KW-0472">Membrane</keyword>
<dbReference type="InterPro" id="IPR003593">
    <property type="entry name" value="AAA+_ATPase"/>
</dbReference>
<comment type="caution">
    <text evidence="3">The sequence shown here is derived from an EMBL/GenBank/DDBJ whole genome shotgun (WGS) entry which is preliminary data.</text>
</comment>
<dbReference type="InterPro" id="IPR027417">
    <property type="entry name" value="P-loop_NTPase"/>
</dbReference>
<evidence type="ECO:0000313" key="3">
    <source>
        <dbReference type="EMBL" id="MFC0842616.1"/>
    </source>
</evidence>
<evidence type="ECO:0000313" key="4">
    <source>
        <dbReference type="Proteomes" id="UP001589887"/>
    </source>
</evidence>
<dbReference type="RefSeq" id="WP_394316451.1">
    <property type="nucleotide sequence ID" value="NZ_JBHMQV010000001.1"/>
</dbReference>
<keyword evidence="4" id="KW-1185">Reference proteome</keyword>
<feature type="transmembrane region" description="Helical" evidence="1">
    <location>
        <begin position="454"/>
        <end position="471"/>
    </location>
</feature>
<organism evidence="3 4">
    <name type="scientific">Streptomyces noboritoensis</name>
    <dbReference type="NCBI Taxonomy" id="67337"/>
    <lineage>
        <taxon>Bacteria</taxon>
        <taxon>Bacillati</taxon>
        <taxon>Actinomycetota</taxon>
        <taxon>Actinomycetes</taxon>
        <taxon>Kitasatosporales</taxon>
        <taxon>Streptomycetaceae</taxon>
        <taxon>Streptomyces</taxon>
    </lineage>
</organism>
<feature type="transmembrane region" description="Helical" evidence="1">
    <location>
        <begin position="536"/>
        <end position="560"/>
    </location>
</feature>
<dbReference type="SMART" id="SM00382">
    <property type="entry name" value="AAA"/>
    <property type="match status" value="1"/>
</dbReference>
<feature type="transmembrane region" description="Helical" evidence="1">
    <location>
        <begin position="9"/>
        <end position="27"/>
    </location>
</feature>
<sequence>MGASRTRRVAVVYIALQAVTAAVALWLSKQFQVARMAATAVALAPTVPGAFLAWAAYREDRTEAAADMDAKAKTLAEAVAAAEAQQRAQLIGPGAHRIDVAFTHRPEPANNATGAHPEGRLTDVVAYYQRLSPARLVITGAPGAGKTLLAIELILGLLTQPGRAPDDPVPVRLSLAGWDIERPLKQWLAQQIHEQFPGQLSLADARQLVERHRVLPVLDGLDEMDTSTTPAARRRAARALEQLSAYQDPTGNAPVVLTCRTPQYAELAALDMRMREAARIELDPVTPVQAAAYLTARTTSPARWATVIDTLTTAPGGTLARALGTPWRLNLAATAYEQRDPGTLAHLRHPDQLLTLASPSAIRDHLLALYLPAATSQHPTRPGRYPSDQTHRWLAALAAHLATSTPRSGTDILLLQLWPMAGSVRVRITDALLVLPLALACTAPLVALNHASPSGLFAGAVVTLYWLAAVWQAGRPGVPDRLHTFRPHRLRQPTQLREEVVFEVARSLAAMLPIGLAMSASVLLLNRPTGGQADDLTSMFAVGLVLWLLAVATVGLAKGLTAPLSDAPPTDPRHPIRTDLVVGLVVGPTLGVAFALAGGLASVFTTMLTTGAIAGRTTGLTTGVSTGLTTGFTTGLTTGREFLLAGWLAAGFATGLVAGLYLIAGAGRRYLVFLLCSRRRLPLRLGAFLHWSYEGGLLRVSGAAYQFRHRELQDWLADHPMVE</sequence>
<accession>A0ABV6TA28</accession>